<keyword evidence="1" id="KW-0812">Transmembrane</keyword>
<dbReference type="RefSeq" id="WP_035593883.1">
    <property type="nucleotide sequence ID" value="NZ_JOKD01000010.1"/>
</dbReference>
<evidence type="ECO:0000256" key="1">
    <source>
        <dbReference type="SAM" id="Phobius"/>
    </source>
</evidence>
<feature type="transmembrane region" description="Helical" evidence="1">
    <location>
        <begin position="57"/>
        <end position="77"/>
    </location>
</feature>
<reference evidence="2 3" key="1">
    <citation type="submission" date="2014-06" db="EMBL/GenBank/DDBJ databases">
        <title>Draft genome sequence of an extremely salt tolerant bacteria Halomonas salina/CIFRI 1.</title>
        <authorList>
            <person name="Behera B.D."/>
            <person name="Meena D.K."/>
            <person name="Das P."/>
            <person name="Maharana J."/>
            <person name="Paria P."/>
            <person name="Sharma A.P."/>
            <person name="Shamsudheen K.V."/>
            <person name="Rijit J."/>
            <person name="Dixit V."/>
            <person name="Verma A."/>
            <person name="Scaria V."/>
            <person name="Sivasubbu S."/>
        </authorList>
    </citation>
    <scope>NUCLEOTIDE SEQUENCE [LARGE SCALE GENOMIC DNA]</scope>
    <source>
        <strain evidence="2 3">CIFRI 1</strain>
    </source>
</reference>
<keyword evidence="1" id="KW-1133">Transmembrane helix</keyword>
<protein>
    <recommendedName>
        <fullName evidence="4">DUF2523 domain-containing protein</fullName>
    </recommendedName>
</protein>
<name>A0ABR4WVZ9_9GAMM</name>
<evidence type="ECO:0000313" key="2">
    <source>
        <dbReference type="EMBL" id="KGE78928.1"/>
    </source>
</evidence>
<comment type="caution">
    <text evidence="2">The sequence shown here is derived from an EMBL/GenBank/DDBJ whole genome shotgun (WGS) entry which is preliminary data.</text>
</comment>
<accession>A0ABR4WVZ9</accession>
<proteinExistence type="predicted"/>
<keyword evidence="3" id="KW-1185">Reference proteome</keyword>
<evidence type="ECO:0000313" key="3">
    <source>
        <dbReference type="Proteomes" id="UP000029721"/>
    </source>
</evidence>
<dbReference type="EMBL" id="JOKD01000010">
    <property type="protein sequence ID" value="KGE78928.1"/>
    <property type="molecule type" value="Genomic_DNA"/>
</dbReference>
<keyword evidence="1" id="KW-0472">Membrane</keyword>
<feature type="transmembrane region" description="Helical" evidence="1">
    <location>
        <begin position="12"/>
        <end position="37"/>
    </location>
</feature>
<organism evidence="2 3">
    <name type="scientific">Halomonas salina</name>
    <dbReference type="NCBI Taxonomy" id="42565"/>
    <lineage>
        <taxon>Bacteria</taxon>
        <taxon>Pseudomonadati</taxon>
        <taxon>Pseudomonadota</taxon>
        <taxon>Gammaproteobacteria</taxon>
        <taxon>Oceanospirillales</taxon>
        <taxon>Halomonadaceae</taxon>
        <taxon>Halomonas</taxon>
    </lineage>
</organism>
<gene>
    <name evidence="2" type="ORF">FP66_01185</name>
</gene>
<evidence type="ECO:0008006" key="4">
    <source>
        <dbReference type="Google" id="ProtNLM"/>
    </source>
</evidence>
<sequence>MPAIIVSILSGFATYLVSSLIARVAGLVVFTTIGTALINGLLSQASSYLGQSGQVLWFVQLAGFNVGLSSIGAALMLRATMNAWSLKPSAAITGGK</sequence>
<dbReference type="Proteomes" id="UP000029721">
    <property type="component" value="Unassembled WGS sequence"/>
</dbReference>